<keyword evidence="1" id="KW-0472">Membrane</keyword>
<gene>
    <name evidence="2" type="ORF">KS407_09675</name>
</gene>
<keyword evidence="1" id="KW-1133">Transmembrane helix</keyword>
<name>A0ABS6JUE9_9BACI</name>
<comment type="caution">
    <text evidence="2">The sequence shown here is derived from an EMBL/GenBank/DDBJ whole genome shotgun (WGS) entry which is preliminary data.</text>
</comment>
<dbReference type="RefSeq" id="WP_088074364.1">
    <property type="nucleotide sequence ID" value="NZ_JAHQCR010000042.1"/>
</dbReference>
<reference evidence="2 3" key="1">
    <citation type="submission" date="2021-06" db="EMBL/GenBank/DDBJ databases">
        <title>Bacillus sp. RD4P76, an endophyte from a halophyte.</title>
        <authorList>
            <person name="Sun J.-Q."/>
        </authorList>
    </citation>
    <scope>NUCLEOTIDE SEQUENCE [LARGE SCALE GENOMIC DNA]</scope>
    <source>
        <strain evidence="2 3">JCM 17098</strain>
    </source>
</reference>
<proteinExistence type="predicted"/>
<feature type="transmembrane region" description="Helical" evidence="1">
    <location>
        <begin position="120"/>
        <end position="138"/>
    </location>
</feature>
<evidence type="ECO:0000256" key="1">
    <source>
        <dbReference type="SAM" id="Phobius"/>
    </source>
</evidence>
<accession>A0ABS6JUE9</accession>
<feature type="transmembrane region" description="Helical" evidence="1">
    <location>
        <begin position="89"/>
        <end position="108"/>
    </location>
</feature>
<keyword evidence="1" id="KW-0812">Transmembrane</keyword>
<keyword evidence="3" id="KW-1185">Reference proteome</keyword>
<dbReference type="Proteomes" id="UP000790580">
    <property type="component" value="Unassembled WGS sequence"/>
</dbReference>
<evidence type="ECO:0000313" key="2">
    <source>
        <dbReference type="EMBL" id="MBU9721711.1"/>
    </source>
</evidence>
<protein>
    <recommendedName>
        <fullName evidence="4">Acyltransferase 3 domain-containing protein</fullName>
    </recommendedName>
</protein>
<evidence type="ECO:0000313" key="3">
    <source>
        <dbReference type="Proteomes" id="UP000790580"/>
    </source>
</evidence>
<feature type="transmembrane region" description="Helical" evidence="1">
    <location>
        <begin position="65"/>
        <end position="83"/>
    </location>
</feature>
<evidence type="ECO:0008006" key="4">
    <source>
        <dbReference type="Google" id="ProtNLM"/>
    </source>
</evidence>
<sequence length="184" mass="22029">MKHILLILILILFNHKRGSLPKLKYHSHIVGYVSFMNVVYYVFCHRKLVWDFLDPHFSKTFIRTINVAITTPLMVLAFVSRMPRDKMKAVTYIVKWATLSTLLEWVALKVNMIIYRYGWTIYWTWLLYLKMYLYSYLYSKNKGLVWVLTIFSTLFFGSVFNIPFFERLKAKSLRLAGNFAHVQY</sequence>
<dbReference type="EMBL" id="JAHQCR010000042">
    <property type="protein sequence ID" value="MBU9721711.1"/>
    <property type="molecule type" value="Genomic_DNA"/>
</dbReference>
<organism evidence="2 3">
    <name type="scientific">Evansella alkalicola</name>
    <dbReference type="NCBI Taxonomy" id="745819"/>
    <lineage>
        <taxon>Bacteria</taxon>
        <taxon>Bacillati</taxon>
        <taxon>Bacillota</taxon>
        <taxon>Bacilli</taxon>
        <taxon>Bacillales</taxon>
        <taxon>Bacillaceae</taxon>
        <taxon>Evansella</taxon>
    </lineage>
</organism>
<feature type="transmembrane region" description="Helical" evidence="1">
    <location>
        <begin position="28"/>
        <end position="44"/>
    </location>
</feature>
<feature type="transmembrane region" description="Helical" evidence="1">
    <location>
        <begin position="144"/>
        <end position="165"/>
    </location>
</feature>